<protein>
    <submittedName>
        <fullName evidence="1">Uncharacterized protein</fullName>
    </submittedName>
</protein>
<dbReference type="EMBL" id="CM039433">
    <property type="protein sequence ID" value="KAI4326937.1"/>
    <property type="molecule type" value="Genomic_DNA"/>
</dbReference>
<gene>
    <name evidence="1" type="ORF">L6164_019451</name>
</gene>
<evidence type="ECO:0000313" key="2">
    <source>
        <dbReference type="Proteomes" id="UP000828941"/>
    </source>
</evidence>
<proteinExistence type="predicted"/>
<reference evidence="1 2" key="1">
    <citation type="journal article" date="2022" name="DNA Res.">
        <title>Chromosomal-level genome assembly of the orchid tree Bauhinia variegata (Leguminosae; Cercidoideae) supports the allotetraploid origin hypothesis of Bauhinia.</title>
        <authorList>
            <person name="Zhong Y."/>
            <person name="Chen Y."/>
            <person name="Zheng D."/>
            <person name="Pang J."/>
            <person name="Liu Y."/>
            <person name="Luo S."/>
            <person name="Meng S."/>
            <person name="Qian L."/>
            <person name="Wei D."/>
            <person name="Dai S."/>
            <person name="Zhou R."/>
        </authorList>
    </citation>
    <scope>NUCLEOTIDE SEQUENCE [LARGE SCALE GENOMIC DNA]</scope>
    <source>
        <strain evidence="1">BV-YZ2020</strain>
    </source>
</reference>
<keyword evidence="2" id="KW-1185">Reference proteome</keyword>
<organism evidence="1 2">
    <name type="scientific">Bauhinia variegata</name>
    <name type="common">Purple orchid tree</name>
    <name type="synonym">Phanera variegata</name>
    <dbReference type="NCBI Taxonomy" id="167791"/>
    <lineage>
        <taxon>Eukaryota</taxon>
        <taxon>Viridiplantae</taxon>
        <taxon>Streptophyta</taxon>
        <taxon>Embryophyta</taxon>
        <taxon>Tracheophyta</taxon>
        <taxon>Spermatophyta</taxon>
        <taxon>Magnoliopsida</taxon>
        <taxon>eudicotyledons</taxon>
        <taxon>Gunneridae</taxon>
        <taxon>Pentapetalae</taxon>
        <taxon>rosids</taxon>
        <taxon>fabids</taxon>
        <taxon>Fabales</taxon>
        <taxon>Fabaceae</taxon>
        <taxon>Cercidoideae</taxon>
        <taxon>Cercideae</taxon>
        <taxon>Bauhiniinae</taxon>
        <taxon>Bauhinia</taxon>
    </lineage>
</organism>
<name>A0ACB9MRQ0_BAUVA</name>
<dbReference type="Proteomes" id="UP000828941">
    <property type="component" value="Chromosome 8"/>
</dbReference>
<comment type="caution">
    <text evidence="1">The sequence shown here is derived from an EMBL/GenBank/DDBJ whole genome shotgun (WGS) entry which is preliminary data.</text>
</comment>
<sequence>MVYDLHNLSPITEVGHSEIYGADIDSAIPATKLKWVSSYNLLMAAGSHSGPSGVSGNIRLWDVRSGNVVWEMSEKIDCFADVTVSDNLSAIFKVGVNSGEAFYVDLRNLSSESCWVCLGDKRKVLNGKKEGNGCKIESHASQVFCSKGGDVELWSEVMMKNAEGRLEERIFKKNLMGRAKDMGSPRITALTFRGDKMFLTRKEQQYVEVWQSSAREP</sequence>
<accession>A0ACB9MRQ0</accession>
<evidence type="ECO:0000313" key="1">
    <source>
        <dbReference type="EMBL" id="KAI4326937.1"/>
    </source>
</evidence>